<dbReference type="EMBL" id="BOQL01000058">
    <property type="protein sequence ID" value="GIM75649.1"/>
    <property type="molecule type" value="Genomic_DNA"/>
</dbReference>
<reference evidence="3" key="1">
    <citation type="submission" date="2021-03" db="EMBL/GenBank/DDBJ databases">
        <title>Whole genome shotgun sequence of Actinoplanes auranticolor NBRC 12245.</title>
        <authorList>
            <person name="Komaki H."/>
            <person name="Tamura T."/>
        </authorList>
    </citation>
    <scope>NUCLEOTIDE SEQUENCE</scope>
    <source>
        <strain evidence="3">NBRC 12245</strain>
    </source>
</reference>
<gene>
    <name evidence="3" type="ORF">Aau02nite_66960</name>
</gene>
<accession>A0A919SQB3</accession>
<dbReference type="AlphaFoldDB" id="A0A919SQB3"/>
<name>A0A919SQB3_9ACTN</name>
<evidence type="ECO:0000256" key="1">
    <source>
        <dbReference type="SAM" id="MobiDB-lite"/>
    </source>
</evidence>
<organism evidence="3 4">
    <name type="scientific">Actinoplanes auranticolor</name>
    <dbReference type="NCBI Taxonomy" id="47988"/>
    <lineage>
        <taxon>Bacteria</taxon>
        <taxon>Bacillati</taxon>
        <taxon>Actinomycetota</taxon>
        <taxon>Actinomycetes</taxon>
        <taxon>Micromonosporales</taxon>
        <taxon>Micromonosporaceae</taxon>
        <taxon>Actinoplanes</taxon>
    </lineage>
</organism>
<feature type="region of interest" description="Disordered" evidence="1">
    <location>
        <begin position="39"/>
        <end position="59"/>
    </location>
</feature>
<proteinExistence type="predicted"/>
<sequence length="526" mass="57592">MAERHRGRHFTTGENTMPSMSRRTALSLLALTTVSTSGSCSTSGIRPAQTDKKTTGRPANPVVLENQLAGDTGWRVSGARISDDVTRQIQGYASRTSVSAGESVDFHVSVAGDRPFTVSVYRLGHYAGAGGRRMLTSGSLRGEGMPAPSADPATGLIECAWPVAWTLTVPADWTSGYFLAVFETGDGFRSCTPFVVRDDRRRADFLVVVPFSTYQAYNFWPADGRTARNLYKGYVEPGRIGGLTERAFQVSFDRPYSRGGMPSCAELDLAAVRWLEAVGFDVAYASSLDLHEQGIPTGRIGGLIFPGHDEYWSKAMRDATESALDNGTHLTFLAANNVYWHVRFDEARDGRPNRVVTCYKDTPDPYADDTGPTRNWRKLGRKYSQAEQRLLGVQYNGMLADPVPLVISGSRHWFWAGTGVRDGDTVPGLVAVEADGWNPKIELSREANQTLLSETPYQDRLGRGTRVQNTSLYETPRGTLVFAAGTFHWNLALVDSPYTDVRIQQATMNLLTRMLVGPPGSAGRPG</sequence>
<comment type="caution">
    <text evidence="3">The sequence shown here is derived from an EMBL/GenBank/DDBJ whole genome shotgun (WGS) entry which is preliminary data.</text>
</comment>
<dbReference type="Pfam" id="PF20254">
    <property type="entry name" value="DMFA2_C"/>
    <property type="match status" value="1"/>
</dbReference>
<dbReference type="Proteomes" id="UP000681340">
    <property type="component" value="Unassembled WGS sequence"/>
</dbReference>
<protein>
    <recommendedName>
        <fullName evidence="2">N,N-dimethylformamidase beta subunit-like C-terminal domain-containing protein</fullName>
    </recommendedName>
</protein>
<evidence type="ECO:0000259" key="2">
    <source>
        <dbReference type="Pfam" id="PF20254"/>
    </source>
</evidence>
<feature type="domain" description="N,N-dimethylformamidase beta subunit-like C-terminal" evidence="2">
    <location>
        <begin position="117"/>
        <end position="494"/>
    </location>
</feature>
<evidence type="ECO:0000313" key="3">
    <source>
        <dbReference type="EMBL" id="GIM75649.1"/>
    </source>
</evidence>
<evidence type="ECO:0000313" key="4">
    <source>
        <dbReference type="Proteomes" id="UP000681340"/>
    </source>
</evidence>
<keyword evidence="4" id="KW-1185">Reference proteome</keyword>
<dbReference type="InterPro" id="IPR046540">
    <property type="entry name" value="DMFA2_C"/>
</dbReference>